<evidence type="ECO:0000313" key="2">
    <source>
        <dbReference type="RefSeq" id="XP_049311732.1"/>
    </source>
</evidence>
<dbReference type="PANTHER" id="PTHR20898:SF0">
    <property type="entry name" value="DAEDALUS ON 3-RELATED"/>
    <property type="match status" value="1"/>
</dbReference>
<dbReference type="RefSeq" id="XP_049311732.1">
    <property type="nucleotide sequence ID" value="XM_049455775.1"/>
</dbReference>
<evidence type="ECO:0000313" key="1">
    <source>
        <dbReference type="Proteomes" id="UP001652620"/>
    </source>
</evidence>
<dbReference type="PANTHER" id="PTHR20898">
    <property type="entry name" value="DAEDALUS ON 3-RELATED-RELATED"/>
    <property type="match status" value="1"/>
</dbReference>
<dbReference type="Proteomes" id="UP001652620">
    <property type="component" value="Chromosome 4"/>
</dbReference>
<dbReference type="SMART" id="SM00697">
    <property type="entry name" value="DM8"/>
    <property type="match status" value="1"/>
</dbReference>
<name>A0ABM3JR73_BACDO</name>
<protein>
    <submittedName>
        <fullName evidence="2">Uncharacterized protein LOC115066695</fullName>
    </submittedName>
</protein>
<sequence length="199" mass="23030">MATLVPKDQNFFQKRRRVEIAKEVLVELIHSTIIYKTLSIECNPNPKILTNVSCRLKPINWQKSVCIWDSDILQPLKNVSVNFQLLKMNGANKYLPFLINTTLNVCDLIGKRSSSAYGRIIKSILKEMSNVDHSCPYTGHLSLYNLYVDERFIPFDPPIGRYKVILRFREGYPYVDIGTTVLYLEAMEKRERRGKVTAN</sequence>
<gene>
    <name evidence="2" type="primary">LOC115066695</name>
</gene>
<proteinExistence type="predicted"/>
<keyword evidence="1" id="KW-1185">Reference proteome</keyword>
<dbReference type="GeneID" id="115066695"/>
<reference evidence="2" key="1">
    <citation type="submission" date="2025-08" db="UniProtKB">
        <authorList>
            <consortium name="RefSeq"/>
        </authorList>
    </citation>
    <scope>IDENTIFICATION</scope>
    <source>
        <tissue evidence="2">Adult</tissue>
    </source>
</reference>
<accession>A0ABM3JR73</accession>
<dbReference type="Pfam" id="PF06477">
    <property type="entry name" value="DUF1091"/>
    <property type="match status" value="1"/>
</dbReference>
<dbReference type="InterPro" id="IPR010512">
    <property type="entry name" value="DUF1091"/>
</dbReference>
<organism evidence="1 2">
    <name type="scientific">Bactrocera dorsalis</name>
    <name type="common">Oriental fruit fly</name>
    <name type="synonym">Dacus dorsalis</name>
    <dbReference type="NCBI Taxonomy" id="27457"/>
    <lineage>
        <taxon>Eukaryota</taxon>
        <taxon>Metazoa</taxon>
        <taxon>Ecdysozoa</taxon>
        <taxon>Arthropoda</taxon>
        <taxon>Hexapoda</taxon>
        <taxon>Insecta</taxon>
        <taxon>Pterygota</taxon>
        <taxon>Neoptera</taxon>
        <taxon>Endopterygota</taxon>
        <taxon>Diptera</taxon>
        <taxon>Brachycera</taxon>
        <taxon>Muscomorpha</taxon>
        <taxon>Tephritoidea</taxon>
        <taxon>Tephritidae</taxon>
        <taxon>Bactrocera</taxon>
        <taxon>Bactrocera</taxon>
    </lineage>
</organism>